<dbReference type="AlphaFoldDB" id="A0A1E5TB53"/>
<dbReference type="SUPFAM" id="SSF69279">
    <property type="entry name" value="Phage tail proteins"/>
    <property type="match status" value="1"/>
</dbReference>
<proteinExistence type="predicted"/>
<dbReference type="InterPro" id="IPR037026">
    <property type="entry name" value="Vgr_OB-fold_dom_sf"/>
</dbReference>
<dbReference type="OrthoDB" id="727155at2"/>
<dbReference type="SUPFAM" id="SSF69349">
    <property type="entry name" value="Phage fibre proteins"/>
    <property type="match status" value="1"/>
</dbReference>
<dbReference type="Pfam" id="PF05954">
    <property type="entry name" value="Phage_GPD"/>
    <property type="match status" value="1"/>
</dbReference>
<dbReference type="Pfam" id="PF04717">
    <property type="entry name" value="Phage_base_V"/>
    <property type="match status" value="1"/>
</dbReference>
<evidence type="ECO:0000313" key="2">
    <source>
        <dbReference type="EMBL" id="OEK08578.1"/>
    </source>
</evidence>
<dbReference type="Gene3D" id="2.30.110.50">
    <property type="match status" value="1"/>
</dbReference>
<dbReference type="Gene3D" id="2.40.50.230">
    <property type="entry name" value="Gp5 N-terminal domain"/>
    <property type="match status" value="1"/>
</dbReference>
<dbReference type="Proteomes" id="UP000095713">
    <property type="component" value="Unassembled WGS sequence"/>
</dbReference>
<evidence type="ECO:0000259" key="1">
    <source>
        <dbReference type="Pfam" id="PF04717"/>
    </source>
</evidence>
<reference evidence="2 3" key="1">
    <citation type="submission" date="2016-05" db="EMBL/GenBank/DDBJ databases">
        <title>Draft Genome Sequence of Algibacter sp. Strain SK-16 Isolated from the Surface Water of Aburatsubo Inlet.</title>
        <authorList>
            <person name="Wong S.-K."/>
            <person name="Yoshizawa S."/>
            <person name="Nakajima Y."/>
            <person name="Ogura Y."/>
            <person name="Tetsuya H."/>
            <person name="Hamasaki K."/>
        </authorList>
    </citation>
    <scope>NUCLEOTIDE SEQUENCE [LARGE SCALE GENOMIC DNA]</scope>
    <source>
        <strain evidence="2 3">SK-16</strain>
    </source>
</reference>
<dbReference type="EMBL" id="MDJD01000034">
    <property type="protein sequence ID" value="OEK08578.1"/>
    <property type="molecule type" value="Genomic_DNA"/>
</dbReference>
<keyword evidence="3" id="KW-1185">Reference proteome</keyword>
<name>A0A1E5TB53_9FLAO</name>
<evidence type="ECO:0000313" key="3">
    <source>
        <dbReference type="Proteomes" id="UP000095713"/>
    </source>
</evidence>
<comment type="caution">
    <text evidence="2">The sequence shown here is derived from an EMBL/GenBank/DDBJ whole genome shotgun (WGS) entry which is preliminary data.</text>
</comment>
<dbReference type="Gene3D" id="3.55.50.10">
    <property type="entry name" value="Baseplate protein-like domains"/>
    <property type="match status" value="1"/>
</dbReference>
<dbReference type="SUPFAM" id="SSF69255">
    <property type="entry name" value="gp5 N-terminal domain-like"/>
    <property type="match status" value="1"/>
</dbReference>
<dbReference type="InterPro" id="IPR006531">
    <property type="entry name" value="Gp5/Vgr_OB"/>
</dbReference>
<accession>A0A1E5TB53</accession>
<sequence length="609" mass="66989">MNNVTSISLDGKRLKNFQKLKIKESINEHAKCVLDIDIAQLQPRGSHTIDAVKDLLGRPLLVSFEENKDIDLLFLVVDISIKNKQGHEGIFRIKGASKSIKLSGLPSNRSWLNKSLENIVKDVIEETGIEAEIKPQYKGSIEYMVKYQESNWDFIKRLSKIYSEPLEYDGVKLVFGPKPFETPLELEYGRELSNIKLGVKIRAVNHAVYSYNAEEDALNESKAKNNIEGLNELSMSSLNTSLEMYPGSAIAHTEARTKDKSEVDDYIAKKQASAAADLHILEADCNVQGLKLGRIINVKSALNQGSLGGFDVKNYGEYKIIEIKHKATGEGTYHCHFKAIPSGIIILPEPKVAPPKANAQVATVISNEDPKGMGRVKVQMGWQKHQDTTSWIRVLSGDSGSSSNHEQNRGHVFIPEVGDQVMVGFRYSDPQRPFVLGSLFHGNNGAGGGIDNTKKSIITRSGHVIEFDDTEKAESITITDKSKNIIFIDTANKNIKISAPETIDIEAKNINMRAEEKIYIQAQHMETQVGEDKVVGVGNNLEIIAESSYELSTTEHTETIEGNKTVDIKSSLAMSSSEAEIVAENGDINIQGAGIATVQGGQDVKVSKG</sequence>
<gene>
    <name evidence="2" type="ORF">A8C32_03765</name>
</gene>
<dbReference type="STRING" id="1849968.A8C32_03765"/>
<dbReference type="RefSeq" id="WP_069830084.1">
    <property type="nucleotide sequence ID" value="NZ_MDJD01000034.1"/>
</dbReference>
<protein>
    <recommendedName>
        <fullName evidence="1">Gp5/Type VI secretion system Vgr protein OB-fold domain-containing protein</fullName>
    </recommendedName>
</protein>
<feature type="domain" description="Gp5/Type VI secretion system Vgr protein OB-fold" evidence="1">
    <location>
        <begin position="361"/>
        <end position="440"/>
    </location>
</feature>
<organism evidence="2 3">
    <name type="scientific">Flavivirga aquatica</name>
    <dbReference type="NCBI Taxonomy" id="1849968"/>
    <lineage>
        <taxon>Bacteria</taxon>
        <taxon>Pseudomonadati</taxon>
        <taxon>Bacteroidota</taxon>
        <taxon>Flavobacteriia</taxon>
        <taxon>Flavobacteriales</taxon>
        <taxon>Flavobacteriaceae</taxon>
        <taxon>Flavivirga</taxon>
    </lineage>
</organism>